<dbReference type="AlphaFoldDB" id="A0A382LAZ1"/>
<feature type="non-terminal residue" evidence="1">
    <location>
        <position position="26"/>
    </location>
</feature>
<sequence>ISRWQRINKEVFEELEISIVYPNMDF</sequence>
<organism evidence="1">
    <name type="scientific">marine metagenome</name>
    <dbReference type="NCBI Taxonomy" id="408172"/>
    <lineage>
        <taxon>unclassified sequences</taxon>
        <taxon>metagenomes</taxon>
        <taxon>ecological metagenomes</taxon>
    </lineage>
</organism>
<accession>A0A382LAZ1</accession>
<proteinExistence type="predicted"/>
<evidence type="ECO:0000313" key="1">
    <source>
        <dbReference type="EMBL" id="SVC33203.1"/>
    </source>
</evidence>
<name>A0A382LAZ1_9ZZZZ</name>
<dbReference type="EMBL" id="UINC01085545">
    <property type="protein sequence ID" value="SVC33203.1"/>
    <property type="molecule type" value="Genomic_DNA"/>
</dbReference>
<gene>
    <name evidence="1" type="ORF">METZ01_LOCUS286057</name>
</gene>
<reference evidence="1" key="1">
    <citation type="submission" date="2018-05" db="EMBL/GenBank/DDBJ databases">
        <authorList>
            <person name="Lanie J.A."/>
            <person name="Ng W.-L."/>
            <person name="Kazmierczak K.M."/>
            <person name="Andrzejewski T.M."/>
            <person name="Davidsen T.M."/>
            <person name="Wayne K.J."/>
            <person name="Tettelin H."/>
            <person name="Glass J.I."/>
            <person name="Rusch D."/>
            <person name="Podicherti R."/>
            <person name="Tsui H.-C.T."/>
            <person name="Winkler M.E."/>
        </authorList>
    </citation>
    <scope>NUCLEOTIDE SEQUENCE</scope>
</reference>
<feature type="non-terminal residue" evidence="1">
    <location>
        <position position="1"/>
    </location>
</feature>
<protein>
    <submittedName>
        <fullName evidence="1">Uncharacterized protein</fullName>
    </submittedName>
</protein>